<dbReference type="Proteomes" id="UP000252415">
    <property type="component" value="Unassembled WGS sequence"/>
</dbReference>
<keyword evidence="3" id="KW-1185">Reference proteome</keyword>
<dbReference type="AlphaFoldDB" id="A0A368VRW0"/>
<protein>
    <submittedName>
        <fullName evidence="2">ABC-2 type transport system permease protein</fullName>
    </submittedName>
</protein>
<dbReference type="RefSeq" id="WP_114382469.1">
    <property type="nucleotide sequence ID" value="NZ_QPJD01000015.1"/>
</dbReference>
<keyword evidence="1" id="KW-0472">Membrane</keyword>
<gene>
    <name evidence="2" type="ORF">DFP97_115129</name>
</gene>
<keyword evidence="1" id="KW-1133">Transmembrane helix</keyword>
<dbReference type="PIRSF" id="PIRSF037259">
    <property type="entry name" value="EcsB_ABC"/>
    <property type="match status" value="1"/>
</dbReference>
<feature type="transmembrane region" description="Helical" evidence="1">
    <location>
        <begin position="283"/>
        <end position="302"/>
    </location>
</feature>
<dbReference type="InterPro" id="IPR010288">
    <property type="entry name" value="EcsB_ABC"/>
</dbReference>
<name>A0A368VRW0_9BACL</name>
<feature type="transmembrane region" description="Helical" evidence="1">
    <location>
        <begin position="60"/>
        <end position="79"/>
    </location>
</feature>
<feature type="transmembrane region" description="Helical" evidence="1">
    <location>
        <begin position="137"/>
        <end position="156"/>
    </location>
</feature>
<feature type="transmembrane region" description="Helical" evidence="1">
    <location>
        <begin position="106"/>
        <end position="125"/>
    </location>
</feature>
<reference evidence="2 3" key="1">
    <citation type="submission" date="2018-07" db="EMBL/GenBank/DDBJ databases">
        <title>Genomic Encyclopedia of Type Strains, Phase III (KMG-III): the genomes of soil and plant-associated and newly described type strains.</title>
        <authorList>
            <person name="Whitman W."/>
        </authorList>
    </citation>
    <scope>NUCLEOTIDE SEQUENCE [LARGE SCALE GENOMIC DNA]</scope>
    <source>
        <strain evidence="2 3">CECT 7506</strain>
    </source>
</reference>
<keyword evidence="1" id="KW-0812">Transmembrane</keyword>
<sequence>MRANQTLDAIWSRRSRAFREETLPYFRYMGQSGFPAFMSLILISSAIGYLSLIRQLPADFPIAATGVFSLMLVLCWSPLRTWLGAGDTVFLMPREAEMDSYLRRSLRYTSVGSTLLAAIVLLLYIPIYSQGPAINSGWILAAVAAALKAGNVWGAWRERQMTWSGMRRLMRLLRWVTTALVLAVWLTCAAMQAAAFTILVGLLFLLIHRFPSRHRLPWERLIEEEARTRKRYYVFFGLFIDVPTLPSRIAKRPYLTWLLRAVPYSNRNTFVYLYTASLLRTEIGGILIRLLLLGCLITYWLADAVSLSGWGSFLVFGIFMGVLAVQLGGLRHVHRYSVWKHVYPLPDKQRVDQYLKVDRVAMLICAALLWLFMALPLALSAVYTPTIAAAAGAIFYVAVRPSRLRKKMLADADEE</sequence>
<feature type="transmembrane region" description="Helical" evidence="1">
    <location>
        <begin position="308"/>
        <end position="330"/>
    </location>
</feature>
<feature type="transmembrane region" description="Helical" evidence="1">
    <location>
        <begin position="176"/>
        <end position="207"/>
    </location>
</feature>
<comment type="caution">
    <text evidence="2">The sequence shown here is derived from an EMBL/GenBank/DDBJ whole genome shotgun (WGS) entry which is preliminary data.</text>
</comment>
<dbReference type="Pfam" id="PF05975">
    <property type="entry name" value="EcsB"/>
    <property type="match status" value="1"/>
</dbReference>
<dbReference type="GO" id="GO:0016020">
    <property type="term" value="C:membrane"/>
    <property type="evidence" value="ECO:0007669"/>
    <property type="project" value="InterPro"/>
</dbReference>
<evidence type="ECO:0000256" key="1">
    <source>
        <dbReference type="SAM" id="Phobius"/>
    </source>
</evidence>
<feature type="transmembrane region" description="Helical" evidence="1">
    <location>
        <begin position="33"/>
        <end position="53"/>
    </location>
</feature>
<dbReference type="EMBL" id="QPJD01000015">
    <property type="protein sequence ID" value="RCW42696.1"/>
    <property type="molecule type" value="Genomic_DNA"/>
</dbReference>
<evidence type="ECO:0000313" key="3">
    <source>
        <dbReference type="Proteomes" id="UP000252415"/>
    </source>
</evidence>
<accession>A0A368VRW0</accession>
<evidence type="ECO:0000313" key="2">
    <source>
        <dbReference type="EMBL" id="RCW42696.1"/>
    </source>
</evidence>
<organism evidence="2 3">
    <name type="scientific">Paenibacillus prosopidis</name>
    <dbReference type="NCBI Taxonomy" id="630520"/>
    <lineage>
        <taxon>Bacteria</taxon>
        <taxon>Bacillati</taxon>
        <taxon>Bacillota</taxon>
        <taxon>Bacilli</taxon>
        <taxon>Bacillales</taxon>
        <taxon>Paenibacillaceae</taxon>
        <taxon>Paenibacillus</taxon>
    </lineage>
</organism>
<proteinExistence type="predicted"/>
<dbReference type="OrthoDB" id="2447941at2"/>
<feature type="transmembrane region" description="Helical" evidence="1">
    <location>
        <begin position="381"/>
        <end position="399"/>
    </location>
</feature>